<reference evidence="1" key="1">
    <citation type="submission" date="2020-10" db="EMBL/GenBank/DDBJ databases">
        <title>Sequencing the genomes of 1000 actinobacteria strains.</title>
        <authorList>
            <person name="Klenk H.-P."/>
        </authorList>
    </citation>
    <scope>NUCLEOTIDE SEQUENCE</scope>
    <source>
        <strain evidence="1">DSM 45354</strain>
    </source>
</reference>
<dbReference type="Proteomes" id="UP000638648">
    <property type="component" value="Unassembled WGS sequence"/>
</dbReference>
<comment type="caution">
    <text evidence="1">The sequence shown here is derived from an EMBL/GenBank/DDBJ whole genome shotgun (WGS) entry which is preliminary data.</text>
</comment>
<keyword evidence="2" id="KW-1185">Reference proteome</keyword>
<sequence length="129" mass="14129">MIGVPRVVISRTTSTAFTEQSKITFDSTSGSLRSMRVVLTTHHAARAAIQGGLGELRFLPDPRPVYLVVVDGDFRRRPDQKSGTWLAIYVTPAFQARGHSGPASPGHPIPDRVINLDLNQLGRVYQIPP</sequence>
<gene>
    <name evidence="1" type="ORF">HEB94_002539</name>
</gene>
<dbReference type="AlphaFoldDB" id="A0A927MRT0"/>
<proteinExistence type="predicted"/>
<dbReference type="EMBL" id="JADBEM010000001">
    <property type="protein sequence ID" value="MBE1605691.1"/>
    <property type="molecule type" value="Genomic_DNA"/>
</dbReference>
<protein>
    <submittedName>
        <fullName evidence="1">Uncharacterized protein</fullName>
    </submittedName>
</protein>
<evidence type="ECO:0000313" key="1">
    <source>
        <dbReference type="EMBL" id="MBE1605691.1"/>
    </source>
</evidence>
<name>A0A927MRT0_9ACTN</name>
<accession>A0A927MRT0</accession>
<evidence type="ECO:0000313" key="2">
    <source>
        <dbReference type="Proteomes" id="UP000638648"/>
    </source>
</evidence>
<organism evidence="1 2">
    <name type="scientific">Actinopolymorpha pittospori</name>
    <dbReference type="NCBI Taxonomy" id="648752"/>
    <lineage>
        <taxon>Bacteria</taxon>
        <taxon>Bacillati</taxon>
        <taxon>Actinomycetota</taxon>
        <taxon>Actinomycetes</taxon>
        <taxon>Propionibacteriales</taxon>
        <taxon>Actinopolymorphaceae</taxon>
        <taxon>Actinopolymorpha</taxon>
    </lineage>
</organism>